<feature type="transmembrane region" description="Helical" evidence="5">
    <location>
        <begin position="414"/>
        <end position="432"/>
    </location>
</feature>
<name>A0A9W9Q0P8_PENBR</name>
<feature type="transmembrane region" description="Helical" evidence="5">
    <location>
        <begin position="54"/>
        <end position="74"/>
    </location>
</feature>
<evidence type="ECO:0000313" key="6">
    <source>
        <dbReference type="EMBL" id="KAJ5322455.1"/>
    </source>
</evidence>
<keyword evidence="3 5" id="KW-1133">Transmembrane helix</keyword>
<dbReference type="Proteomes" id="UP001147695">
    <property type="component" value="Unassembled WGS sequence"/>
</dbReference>
<evidence type="ECO:0000313" key="7">
    <source>
        <dbReference type="Proteomes" id="UP001147695"/>
    </source>
</evidence>
<feature type="transmembrane region" description="Helical" evidence="5">
    <location>
        <begin position="346"/>
        <end position="368"/>
    </location>
</feature>
<dbReference type="Gene3D" id="1.20.1740.10">
    <property type="entry name" value="Amino acid/polyamine transporter I"/>
    <property type="match status" value="1"/>
</dbReference>
<feature type="transmembrane region" description="Helical" evidence="5">
    <location>
        <begin position="86"/>
        <end position="109"/>
    </location>
</feature>
<dbReference type="PIRSF" id="PIRSF006060">
    <property type="entry name" value="AA_transporter"/>
    <property type="match status" value="1"/>
</dbReference>
<dbReference type="PANTHER" id="PTHR11785:SF532">
    <property type="entry name" value="TRANSPORTER, PUTATIVE (EUROFUNG)-RELATED"/>
    <property type="match status" value="1"/>
</dbReference>
<dbReference type="GO" id="GO:0016020">
    <property type="term" value="C:membrane"/>
    <property type="evidence" value="ECO:0007669"/>
    <property type="project" value="UniProtKB-SubCell"/>
</dbReference>
<keyword evidence="4 5" id="KW-0472">Membrane</keyword>
<feature type="transmembrane region" description="Helical" evidence="5">
    <location>
        <begin position="208"/>
        <end position="229"/>
    </location>
</feature>
<dbReference type="InterPro" id="IPR050598">
    <property type="entry name" value="AminoAcid_Transporter"/>
</dbReference>
<evidence type="ECO:0000256" key="1">
    <source>
        <dbReference type="ARBA" id="ARBA00004141"/>
    </source>
</evidence>
<protein>
    <recommendedName>
        <fullName evidence="8">Methionine permease</fullName>
    </recommendedName>
</protein>
<proteinExistence type="predicted"/>
<comment type="subcellular location">
    <subcellularLocation>
        <location evidence="1">Membrane</location>
        <topology evidence="1">Multi-pass membrane protein</topology>
    </subcellularLocation>
</comment>
<gene>
    <name evidence="6" type="ORF">N7452_010744</name>
</gene>
<dbReference type="EMBL" id="JAPZBQ010000006">
    <property type="protein sequence ID" value="KAJ5322455.1"/>
    <property type="molecule type" value="Genomic_DNA"/>
</dbReference>
<reference evidence="6" key="2">
    <citation type="journal article" date="2023" name="IMA Fungus">
        <title>Comparative genomic study of the Penicillium genus elucidates a diverse pangenome and 15 lateral gene transfer events.</title>
        <authorList>
            <person name="Petersen C."/>
            <person name="Sorensen T."/>
            <person name="Nielsen M.R."/>
            <person name="Sondergaard T.E."/>
            <person name="Sorensen J.L."/>
            <person name="Fitzpatrick D.A."/>
            <person name="Frisvad J.C."/>
            <person name="Nielsen K.L."/>
        </authorList>
    </citation>
    <scope>NUCLEOTIDE SEQUENCE</scope>
    <source>
        <strain evidence="6">IBT 35673</strain>
    </source>
</reference>
<evidence type="ECO:0000256" key="2">
    <source>
        <dbReference type="ARBA" id="ARBA00022692"/>
    </source>
</evidence>
<dbReference type="AlphaFoldDB" id="A0A9W9Q0P8"/>
<feature type="transmembrane region" description="Helical" evidence="5">
    <location>
        <begin position="298"/>
        <end position="317"/>
    </location>
</feature>
<evidence type="ECO:0000256" key="4">
    <source>
        <dbReference type="ARBA" id="ARBA00023136"/>
    </source>
</evidence>
<feature type="transmembrane region" description="Helical" evidence="5">
    <location>
        <begin position="179"/>
        <end position="196"/>
    </location>
</feature>
<evidence type="ECO:0000256" key="3">
    <source>
        <dbReference type="ARBA" id="ARBA00022989"/>
    </source>
</evidence>
<dbReference type="GO" id="GO:0015179">
    <property type="term" value="F:L-amino acid transmembrane transporter activity"/>
    <property type="evidence" value="ECO:0007669"/>
    <property type="project" value="TreeGrafter"/>
</dbReference>
<sequence>MGIQEQQPLLRPSARYHSIPDAQEPQSASDESSTLLPDSLPGATYTKTLNWSSAYILVVSRVIGSGIFATPGSIVRSAGSIGLTLLVWLAGTILSGCGLAVSMEFGCMLPRSGEKRGRRDALAKLVYLEYTYPRPRFLASSLVAVQAVLLGFTASNSIIFSKYTFFALSIEPTELQHKLLAIGLLTAITIVHGVFLKTGIFVQNVLGWVKIFLIGAMSLTGLWVVFLRFSGDIGDVSPGSSVGAFSWDSVWEGSNWSWSLLSTALFKVYYSYAGLSNINNVLNEVHDPVGIVKTVCPTALLTAGVLYFLANLSYFLVIPLEEIKNSGELVGALLFERLFGDHIGRIFFPLAIAISAAGNVMVVTFALARVNQEIARQGFLPWQNILSSTKPFGTPLGLPPQGDVYNFILDLEAYPGQVAALAVTVGLLIVRYREPDLPRPFKAWLPAVWLRVVVCLTLLVTPFIPPPNWKGDVNFFYATYALVGIGIILFGVLYWYIWTVVIPRKGGYKFEEEKEILADGTSVIKLVRTYGD</sequence>
<organism evidence="6 7">
    <name type="scientific">Penicillium brevicompactum</name>
    <dbReference type="NCBI Taxonomy" id="5074"/>
    <lineage>
        <taxon>Eukaryota</taxon>
        <taxon>Fungi</taxon>
        <taxon>Dikarya</taxon>
        <taxon>Ascomycota</taxon>
        <taxon>Pezizomycotina</taxon>
        <taxon>Eurotiomycetes</taxon>
        <taxon>Eurotiomycetidae</taxon>
        <taxon>Eurotiales</taxon>
        <taxon>Aspergillaceae</taxon>
        <taxon>Penicillium</taxon>
    </lineage>
</organism>
<accession>A0A9W9Q0P8</accession>
<comment type="caution">
    <text evidence="6">The sequence shown here is derived from an EMBL/GenBank/DDBJ whole genome shotgun (WGS) entry which is preliminary data.</text>
</comment>
<feature type="transmembrane region" description="Helical" evidence="5">
    <location>
        <begin position="137"/>
        <end position="159"/>
    </location>
</feature>
<dbReference type="InterPro" id="IPR002293">
    <property type="entry name" value="AA/rel_permease1"/>
</dbReference>
<evidence type="ECO:0008006" key="8">
    <source>
        <dbReference type="Google" id="ProtNLM"/>
    </source>
</evidence>
<feature type="transmembrane region" description="Helical" evidence="5">
    <location>
        <begin position="444"/>
        <end position="464"/>
    </location>
</feature>
<dbReference type="Pfam" id="PF13520">
    <property type="entry name" value="AA_permease_2"/>
    <property type="match status" value="1"/>
</dbReference>
<feature type="transmembrane region" description="Helical" evidence="5">
    <location>
        <begin position="476"/>
        <end position="497"/>
    </location>
</feature>
<reference evidence="6" key="1">
    <citation type="submission" date="2022-12" db="EMBL/GenBank/DDBJ databases">
        <authorList>
            <person name="Petersen C."/>
        </authorList>
    </citation>
    <scope>NUCLEOTIDE SEQUENCE</scope>
    <source>
        <strain evidence="6">IBT 35673</strain>
    </source>
</reference>
<keyword evidence="2 5" id="KW-0812">Transmembrane</keyword>
<dbReference type="PANTHER" id="PTHR11785">
    <property type="entry name" value="AMINO ACID TRANSPORTER"/>
    <property type="match status" value="1"/>
</dbReference>
<evidence type="ECO:0000256" key="5">
    <source>
        <dbReference type="SAM" id="Phobius"/>
    </source>
</evidence>